<sequence length="224" mass="23470">MRAQLIGQRNPVGDEVFAGAAGPAQGGRGRGVGQQGAQPGPVGAQRVGEHERVEPVVLVASRAVTTAQILQLVGADHHHRDPGLEQGIHDRAVRAFDGDLAGTGPAQQLEQLAQSGGVVLDRGAANLAPTRIDDRHRVIISRPIDSTRDAVPRLVGQGSGLGRSLFGARRRSVLSTVGASGATAGLRRTHRGHHGCRASRAITQRRLGCIGNPSKVTDTRMVHQ</sequence>
<accession>A0A0T9DYB3</accession>
<reference evidence="5 6" key="3">
    <citation type="submission" date="2015-03" db="EMBL/GenBank/DDBJ databases">
        <authorList>
            <consortium name="Pathogen Informatics"/>
        </authorList>
    </citation>
    <scope>NUCLEOTIDE SEQUENCE [LARGE SCALE GENOMIC DNA]</scope>
    <source>
        <strain evidence="2 7">G09801536</strain>
        <strain evidence="5">K00500041</strain>
        <strain evidence="6">N09902308</strain>
    </source>
</reference>
<evidence type="ECO:0000313" key="6">
    <source>
        <dbReference type="Proteomes" id="UP000039021"/>
    </source>
</evidence>
<gene>
    <name evidence="2" type="ORF">ERS007679_00677</name>
    <name evidence="3" type="ORF">ERS007703_02015</name>
    <name evidence="4" type="ORF">ERS007739_02881</name>
</gene>
<name>A0A0T9DYB3_MYCTX</name>
<dbReference type="EMBL" id="CSAD01000058">
    <property type="protein sequence ID" value="COU93987.1"/>
    <property type="molecule type" value="Genomic_DNA"/>
</dbReference>
<evidence type="ECO:0000256" key="1">
    <source>
        <dbReference type="SAM" id="MobiDB-lite"/>
    </source>
</evidence>
<organism evidence="3 5">
    <name type="scientific">Mycobacterium tuberculosis</name>
    <dbReference type="NCBI Taxonomy" id="1773"/>
    <lineage>
        <taxon>Bacteria</taxon>
        <taxon>Bacillati</taxon>
        <taxon>Actinomycetota</taxon>
        <taxon>Actinomycetes</taxon>
        <taxon>Mycobacteriales</taxon>
        <taxon>Mycobacteriaceae</taxon>
        <taxon>Mycobacterium</taxon>
        <taxon>Mycobacterium tuberculosis complex</taxon>
    </lineage>
</organism>
<evidence type="ECO:0000313" key="2">
    <source>
        <dbReference type="EMBL" id="COU93987.1"/>
    </source>
</evidence>
<dbReference type="AlphaFoldDB" id="A0A0T9DYB3"/>
<dbReference type="Proteomes" id="UP000039021">
    <property type="component" value="Unassembled WGS sequence"/>
</dbReference>
<feature type="compositionally biased region" description="Low complexity" evidence="1">
    <location>
        <begin position="35"/>
        <end position="46"/>
    </location>
</feature>
<reference evidence="3" key="1">
    <citation type="submission" date="2015-03" db="EMBL/GenBank/DDBJ databases">
        <authorList>
            <person name="Murphy D."/>
        </authorList>
    </citation>
    <scope>NUCLEOTIDE SEQUENCE [LARGE SCALE GENOMIC DNA]</scope>
    <source>
        <strain evidence="3">K00500041</strain>
    </source>
</reference>
<feature type="compositionally biased region" description="Gly residues" evidence="1">
    <location>
        <begin position="24"/>
        <end position="34"/>
    </location>
</feature>
<dbReference type="EMBL" id="CSBK01001391">
    <property type="protein sequence ID" value="COY61704.1"/>
    <property type="molecule type" value="Genomic_DNA"/>
</dbReference>
<dbReference type="Proteomes" id="UP000038802">
    <property type="component" value="Unassembled WGS sequence"/>
</dbReference>
<dbReference type="EMBL" id="CSAE01000197">
    <property type="protein sequence ID" value="COV76646.1"/>
    <property type="molecule type" value="Genomic_DNA"/>
</dbReference>
<evidence type="ECO:0000313" key="7">
    <source>
        <dbReference type="Proteomes" id="UP000045842"/>
    </source>
</evidence>
<feature type="region of interest" description="Disordered" evidence="1">
    <location>
        <begin position="1"/>
        <end position="49"/>
    </location>
</feature>
<protein>
    <submittedName>
        <fullName evidence="3">Uncharacterized protein</fullName>
    </submittedName>
</protein>
<dbReference type="Proteomes" id="UP000045842">
    <property type="component" value="Unassembled WGS sequence"/>
</dbReference>
<proteinExistence type="predicted"/>
<evidence type="ECO:0000313" key="4">
    <source>
        <dbReference type="EMBL" id="COY61704.1"/>
    </source>
</evidence>
<evidence type="ECO:0000313" key="5">
    <source>
        <dbReference type="Proteomes" id="UP000038802"/>
    </source>
</evidence>
<evidence type="ECO:0000313" key="3">
    <source>
        <dbReference type="EMBL" id="COV76646.1"/>
    </source>
</evidence>
<reference evidence="4" key="2">
    <citation type="submission" date="2015-03" db="EMBL/GenBank/DDBJ databases">
        <authorList>
            <consortium name="Pathogen Informatics"/>
            <person name="Murphy D."/>
        </authorList>
    </citation>
    <scope>NUCLEOTIDE SEQUENCE</scope>
    <source>
        <strain evidence="4">N09902308</strain>
    </source>
</reference>